<keyword evidence="2" id="KW-1185">Reference proteome</keyword>
<proteinExistence type="predicted"/>
<comment type="caution">
    <text evidence="1">The sequence shown here is derived from an EMBL/GenBank/DDBJ whole genome shotgun (WGS) entry which is preliminary data.</text>
</comment>
<accession>A0A9J5ZUB6</accession>
<name>A0A9J5ZUB6_SOLCO</name>
<dbReference type="Proteomes" id="UP000824120">
    <property type="component" value="Chromosome 3"/>
</dbReference>
<protein>
    <submittedName>
        <fullName evidence="1">Uncharacterized protein</fullName>
    </submittedName>
</protein>
<organism evidence="1 2">
    <name type="scientific">Solanum commersonii</name>
    <name type="common">Commerson's wild potato</name>
    <name type="synonym">Commerson's nightshade</name>
    <dbReference type="NCBI Taxonomy" id="4109"/>
    <lineage>
        <taxon>Eukaryota</taxon>
        <taxon>Viridiplantae</taxon>
        <taxon>Streptophyta</taxon>
        <taxon>Embryophyta</taxon>
        <taxon>Tracheophyta</taxon>
        <taxon>Spermatophyta</taxon>
        <taxon>Magnoliopsida</taxon>
        <taxon>eudicotyledons</taxon>
        <taxon>Gunneridae</taxon>
        <taxon>Pentapetalae</taxon>
        <taxon>asterids</taxon>
        <taxon>lamiids</taxon>
        <taxon>Solanales</taxon>
        <taxon>Solanaceae</taxon>
        <taxon>Solanoideae</taxon>
        <taxon>Solaneae</taxon>
        <taxon>Solanum</taxon>
    </lineage>
</organism>
<evidence type="ECO:0000313" key="2">
    <source>
        <dbReference type="Proteomes" id="UP000824120"/>
    </source>
</evidence>
<evidence type="ECO:0000313" key="1">
    <source>
        <dbReference type="EMBL" id="KAG5615691.1"/>
    </source>
</evidence>
<gene>
    <name evidence="1" type="ORF">H5410_015515</name>
</gene>
<dbReference type="EMBL" id="JACXVP010000003">
    <property type="protein sequence ID" value="KAG5615691.1"/>
    <property type="molecule type" value="Genomic_DNA"/>
</dbReference>
<reference evidence="1 2" key="1">
    <citation type="submission" date="2020-09" db="EMBL/GenBank/DDBJ databases">
        <title>De no assembly of potato wild relative species, Solanum commersonii.</title>
        <authorList>
            <person name="Cho K."/>
        </authorList>
    </citation>
    <scope>NUCLEOTIDE SEQUENCE [LARGE SCALE GENOMIC DNA]</scope>
    <source>
        <strain evidence="1">LZ3.2</strain>
        <tissue evidence="1">Leaf</tissue>
    </source>
</reference>
<dbReference type="AlphaFoldDB" id="A0A9J5ZUB6"/>
<sequence length="114" mass="12340">MFNDRSNSSRRGRWKGRTQCQKVVPNATPTVGTEILGVYGSSTPICSANTPPRKKGSMLNAGEGTSMVRAKRLNVVAFGEATLESVNIRPFGPNLKCSFPYIQHVSPLSRGSID</sequence>